<evidence type="ECO:0000313" key="4">
    <source>
        <dbReference type="Proteomes" id="UP000581769"/>
    </source>
</evidence>
<feature type="region of interest" description="Disordered" evidence="1">
    <location>
        <begin position="223"/>
        <end position="303"/>
    </location>
</feature>
<evidence type="ECO:0000256" key="2">
    <source>
        <dbReference type="SAM" id="Phobius"/>
    </source>
</evidence>
<feature type="region of interest" description="Disordered" evidence="1">
    <location>
        <begin position="177"/>
        <end position="206"/>
    </location>
</feature>
<keyword evidence="2" id="KW-0812">Transmembrane</keyword>
<reference evidence="3 4" key="1">
    <citation type="submission" date="2020-08" db="EMBL/GenBank/DDBJ databases">
        <title>Sequencing the genomes of 1000 actinobacteria strains.</title>
        <authorList>
            <person name="Klenk H.-P."/>
        </authorList>
    </citation>
    <scope>NUCLEOTIDE SEQUENCE [LARGE SCALE GENOMIC DNA]</scope>
    <source>
        <strain evidence="3 4">DSM 45859</strain>
    </source>
</reference>
<dbReference type="Proteomes" id="UP000581769">
    <property type="component" value="Unassembled WGS sequence"/>
</dbReference>
<comment type="caution">
    <text evidence="3">The sequence shown here is derived from an EMBL/GenBank/DDBJ whole genome shotgun (WGS) entry which is preliminary data.</text>
</comment>
<keyword evidence="2" id="KW-1133">Transmembrane helix</keyword>
<sequence>MDTSLSDDGPARHPVLLRMLVVAGTLFGFTLLALLASHTADASERPRPPDRPGALAGTGQALHDVLEPGEQATRSAAEPAHAVSSRVAAAAKPVARIAEPAVESVAEAVGPVVKPVAKVADPVAKAAGPVTRVAEPVVKPVTQSAEPVLSALRPVTRPVVGSLDPVTRPILRVTDPVTGPVLGADEGGGQTAPPAPQSRPDQAVAGSADRTVALVDKVQRHHTGAASVVSRHESASAGAEPAFVPEPMSGSGGGGGVPVGSTGVSGAVPASGGGAHGGEYAVAPSGSQEIGTSRAWRAPPGGPPSLYWLVSYGNDHPS</sequence>
<evidence type="ECO:0000313" key="3">
    <source>
        <dbReference type="EMBL" id="MBB4689172.1"/>
    </source>
</evidence>
<dbReference type="AlphaFoldDB" id="A0A840J6W0"/>
<dbReference type="RefSeq" id="WP_184783751.1">
    <property type="nucleotide sequence ID" value="NZ_JACHMG010000001.1"/>
</dbReference>
<organism evidence="3 4">
    <name type="scientific">Amycolatopsis jiangsuensis</name>
    <dbReference type="NCBI Taxonomy" id="1181879"/>
    <lineage>
        <taxon>Bacteria</taxon>
        <taxon>Bacillati</taxon>
        <taxon>Actinomycetota</taxon>
        <taxon>Actinomycetes</taxon>
        <taxon>Pseudonocardiales</taxon>
        <taxon>Pseudonocardiaceae</taxon>
        <taxon>Amycolatopsis</taxon>
    </lineage>
</organism>
<gene>
    <name evidence="3" type="ORF">BJY18_006657</name>
</gene>
<keyword evidence="2" id="KW-0472">Membrane</keyword>
<feature type="transmembrane region" description="Helical" evidence="2">
    <location>
        <begin position="15"/>
        <end position="37"/>
    </location>
</feature>
<accession>A0A840J6W0</accession>
<protein>
    <submittedName>
        <fullName evidence="3">Uncharacterized protein</fullName>
    </submittedName>
</protein>
<name>A0A840J6W0_9PSEU</name>
<feature type="compositionally biased region" description="Low complexity" evidence="1">
    <location>
        <begin position="259"/>
        <end position="270"/>
    </location>
</feature>
<keyword evidence="4" id="KW-1185">Reference proteome</keyword>
<proteinExistence type="predicted"/>
<evidence type="ECO:0000256" key="1">
    <source>
        <dbReference type="SAM" id="MobiDB-lite"/>
    </source>
</evidence>
<dbReference type="EMBL" id="JACHMG010000001">
    <property type="protein sequence ID" value="MBB4689172.1"/>
    <property type="molecule type" value="Genomic_DNA"/>
</dbReference>